<organism evidence="4 5">
    <name type="scientific">Brachyspira aalborgi</name>
    <dbReference type="NCBI Taxonomy" id="29522"/>
    <lineage>
        <taxon>Bacteria</taxon>
        <taxon>Pseudomonadati</taxon>
        <taxon>Spirochaetota</taxon>
        <taxon>Spirochaetia</taxon>
        <taxon>Brachyspirales</taxon>
        <taxon>Brachyspiraceae</taxon>
        <taxon>Brachyspira</taxon>
    </lineage>
</organism>
<dbReference type="Pfam" id="PF00515">
    <property type="entry name" value="TPR_1"/>
    <property type="match status" value="1"/>
</dbReference>
<dbReference type="InterPro" id="IPR050498">
    <property type="entry name" value="Ycf3"/>
</dbReference>
<dbReference type="InterPro" id="IPR019734">
    <property type="entry name" value="TPR_rpt"/>
</dbReference>
<dbReference type="Pfam" id="PF13181">
    <property type="entry name" value="TPR_8"/>
    <property type="match status" value="1"/>
</dbReference>
<feature type="repeat" description="TPR" evidence="3">
    <location>
        <begin position="37"/>
        <end position="70"/>
    </location>
</feature>
<keyword evidence="2 3" id="KW-0802">TPR repeat</keyword>
<evidence type="ECO:0000256" key="3">
    <source>
        <dbReference type="PROSITE-ProRule" id="PRU00339"/>
    </source>
</evidence>
<reference evidence="4 5" key="1">
    <citation type="journal article" date="1992" name="Lakartidningen">
        <title>[Penicillin V and not amoxicillin is the first choice preparation in acute otitis].</title>
        <authorList>
            <person name="Kamme C."/>
            <person name="Lundgren K."/>
            <person name="Prellner K."/>
        </authorList>
    </citation>
    <scope>NUCLEOTIDE SEQUENCE [LARGE SCALE GENOMIC DNA]</scope>
    <source>
        <strain evidence="4 5">W1</strain>
    </source>
</reference>
<comment type="caution">
    <text evidence="4">The sequence shown here is derived from an EMBL/GenBank/DDBJ whole genome shotgun (WGS) entry which is preliminary data.</text>
</comment>
<accession>A0A5C8CHY9</accession>
<dbReference type="PANTHER" id="PTHR44858">
    <property type="entry name" value="TETRATRICOPEPTIDE REPEAT PROTEIN 6"/>
    <property type="match status" value="1"/>
</dbReference>
<dbReference type="GO" id="GO:0009279">
    <property type="term" value="C:cell outer membrane"/>
    <property type="evidence" value="ECO:0007669"/>
    <property type="project" value="TreeGrafter"/>
</dbReference>
<dbReference type="SMART" id="SM00028">
    <property type="entry name" value="TPR"/>
    <property type="match status" value="2"/>
</dbReference>
<dbReference type="PROSITE" id="PS50293">
    <property type="entry name" value="TPR_REGION"/>
    <property type="match status" value="1"/>
</dbReference>
<dbReference type="AlphaFoldDB" id="A0A5C8CHY9"/>
<evidence type="ECO:0000256" key="2">
    <source>
        <dbReference type="ARBA" id="ARBA00022803"/>
    </source>
</evidence>
<proteinExistence type="predicted"/>
<dbReference type="GO" id="GO:0046813">
    <property type="term" value="P:receptor-mediated virion attachment to host cell"/>
    <property type="evidence" value="ECO:0007669"/>
    <property type="project" value="TreeGrafter"/>
</dbReference>
<dbReference type="Gene3D" id="1.25.40.10">
    <property type="entry name" value="Tetratricopeptide repeat domain"/>
    <property type="match status" value="1"/>
</dbReference>
<keyword evidence="1" id="KW-0677">Repeat</keyword>
<dbReference type="PANTHER" id="PTHR44858:SF1">
    <property type="entry name" value="UDP-N-ACETYLGLUCOSAMINE--PEPTIDE N-ACETYLGLUCOSAMINYLTRANSFERASE SPINDLY-RELATED"/>
    <property type="match status" value="1"/>
</dbReference>
<dbReference type="Proteomes" id="UP000325116">
    <property type="component" value="Unassembled WGS sequence"/>
</dbReference>
<sequence>MKVLNDFYLGLYNNNVGDYKKAIFYYTQAINLDNNNFEAYSNRGFAYYHLNEYDKAISDYNEALKIKPDDFLTYKIEVWYIIEKENMTKQLKIIIRLLRLILILH</sequence>
<protein>
    <submittedName>
        <fullName evidence="4">Tetratricopeptide repeat protein</fullName>
    </submittedName>
</protein>
<dbReference type="EMBL" id="SAXT01000003">
    <property type="protein sequence ID" value="TXJ12900.1"/>
    <property type="molecule type" value="Genomic_DNA"/>
</dbReference>
<evidence type="ECO:0000313" key="5">
    <source>
        <dbReference type="Proteomes" id="UP000325116"/>
    </source>
</evidence>
<feature type="repeat" description="TPR" evidence="3">
    <location>
        <begin position="3"/>
        <end position="36"/>
    </location>
</feature>
<name>A0A5C8CHY9_9SPIR</name>
<dbReference type="SUPFAM" id="SSF48452">
    <property type="entry name" value="TPR-like"/>
    <property type="match status" value="1"/>
</dbReference>
<dbReference type="InterPro" id="IPR011990">
    <property type="entry name" value="TPR-like_helical_dom_sf"/>
</dbReference>
<dbReference type="PROSITE" id="PS50005">
    <property type="entry name" value="TPR"/>
    <property type="match status" value="2"/>
</dbReference>
<gene>
    <name evidence="4" type="ORF">EPJ80_04685</name>
</gene>
<evidence type="ECO:0000256" key="1">
    <source>
        <dbReference type="ARBA" id="ARBA00022737"/>
    </source>
</evidence>
<dbReference type="RefSeq" id="WP_147758096.1">
    <property type="nucleotide sequence ID" value="NZ_SAXT01000003.1"/>
</dbReference>
<evidence type="ECO:0000313" key="4">
    <source>
        <dbReference type="EMBL" id="TXJ12900.1"/>
    </source>
</evidence>